<dbReference type="Pfam" id="PF13189">
    <property type="entry name" value="Cytidylate_kin2"/>
    <property type="match status" value="1"/>
</dbReference>
<evidence type="ECO:0000313" key="2">
    <source>
        <dbReference type="Proteomes" id="UP000004925"/>
    </source>
</evidence>
<evidence type="ECO:0000313" key="1">
    <source>
        <dbReference type="EMBL" id="EEO40132.1"/>
    </source>
</evidence>
<dbReference type="Gene3D" id="3.40.50.300">
    <property type="entry name" value="P-loop containing nucleotide triphosphate hydrolases"/>
    <property type="match status" value="1"/>
</dbReference>
<proteinExistence type="predicted"/>
<dbReference type="GeneID" id="79800103"/>
<sequence length="194" mass="22058">MNRIITIGREFGSGGRTIAKMVGEKLGIKVYDNELLTKIAKESGLAQSYVAERSENLTLSDLIGRSLSGFGTYNQVLVEDNLWKMQSEVILDLAKKETCIIVGRCADYILKDKENCLKVFIYASLEERINRIVSVYGESNVAPEKRLKDKDKRRSLFYNYFTDMKWGNPHNYDICLNSGILGFEKCVDIISSLY</sequence>
<dbReference type="RefSeq" id="WP_005891530.1">
    <property type="nucleotide sequence ID" value="NZ_KQ235737.1"/>
</dbReference>
<protein>
    <recommendedName>
        <fullName evidence="3">Cytidylate kinase</fullName>
    </recommendedName>
</protein>
<dbReference type="SUPFAM" id="SSF52540">
    <property type="entry name" value="P-loop containing nucleoside triphosphate hydrolases"/>
    <property type="match status" value="1"/>
</dbReference>
<dbReference type="eggNOG" id="COG1102">
    <property type="taxonomic scope" value="Bacteria"/>
</dbReference>
<dbReference type="EMBL" id="ACDE02000019">
    <property type="protein sequence ID" value="EEO40132.1"/>
    <property type="molecule type" value="Genomic_DNA"/>
</dbReference>
<evidence type="ECO:0008006" key="3">
    <source>
        <dbReference type="Google" id="ProtNLM"/>
    </source>
</evidence>
<name>A0A0M1VTV3_FUSVC</name>
<dbReference type="AlphaFoldDB" id="A0A0M1VTV3"/>
<dbReference type="InterPro" id="IPR027417">
    <property type="entry name" value="P-loop_NTPase"/>
</dbReference>
<dbReference type="HOGENOM" id="CLU_065155_3_1_0"/>
<reference evidence="1 2" key="1">
    <citation type="submission" date="2011-10" db="EMBL/GenBank/DDBJ databases">
        <title>The Genome Sequence of Fusobacterium sp. 4_1_13.</title>
        <authorList>
            <consortium name="The Broad Institute Genome Sequencing Platform"/>
            <person name="Earl A."/>
            <person name="Ward D."/>
            <person name="Feldgarden M."/>
            <person name="Gevers D."/>
            <person name="Strauss J."/>
            <person name="Ambrose C."/>
            <person name="Allen-Vercoe E."/>
            <person name="Young S.K."/>
            <person name="Zeng Q."/>
            <person name="Gargeya S."/>
            <person name="Fitzgerald M."/>
            <person name="Haas B."/>
            <person name="Abouelleil A."/>
            <person name="Alvarado L."/>
            <person name="Arachchi H.M."/>
            <person name="Berlin A."/>
            <person name="Brown A."/>
            <person name="Chapman S.B."/>
            <person name="Chen Z."/>
            <person name="Dunbar C."/>
            <person name="Freedman E."/>
            <person name="Gearin G."/>
            <person name="Goldberg J."/>
            <person name="Griggs A."/>
            <person name="Gujja S."/>
            <person name="Heiman D."/>
            <person name="Howarth C."/>
            <person name="Larson L."/>
            <person name="Lui A."/>
            <person name="MacDonald P.J."/>
            <person name="Montmayeur A."/>
            <person name="Murphy C."/>
            <person name="Neiman D."/>
            <person name="Pearson M."/>
            <person name="Priest M."/>
            <person name="Roberts A."/>
            <person name="Saif S."/>
            <person name="Shea T."/>
            <person name="Shenoy N."/>
            <person name="Sisk P."/>
            <person name="Stolte C."/>
            <person name="Sykes S."/>
            <person name="Wortman J."/>
            <person name="Nusbaum C."/>
            <person name="Birren B."/>
        </authorList>
    </citation>
    <scope>NUCLEOTIDE SEQUENCE [LARGE SCALE GENOMIC DNA]</scope>
    <source>
        <strain evidence="1 2">4_1_13</strain>
    </source>
</reference>
<comment type="caution">
    <text evidence="1">The sequence shown here is derived from an EMBL/GenBank/DDBJ whole genome shotgun (WGS) entry which is preliminary data.</text>
</comment>
<organism evidence="1 2">
    <name type="scientific">Fusobacterium vincentii 4_1_13</name>
    <dbReference type="NCBI Taxonomy" id="469606"/>
    <lineage>
        <taxon>Bacteria</taxon>
        <taxon>Fusobacteriati</taxon>
        <taxon>Fusobacteriota</taxon>
        <taxon>Fusobacteriia</taxon>
        <taxon>Fusobacteriales</taxon>
        <taxon>Fusobacteriaceae</taxon>
        <taxon>Fusobacterium</taxon>
    </lineage>
</organism>
<accession>A0A0M1VTV3</accession>
<gene>
    <name evidence="1" type="ORF">FSCG_00845</name>
</gene>
<dbReference type="Proteomes" id="UP000004925">
    <property type="component" value="Unassembled WGS sequence"/>
</dbReference>